<evidence type="ECO:0000313" key="1">
    <source>
        <dbReference type="EMBL" id="KAH7270411.1"/>
    </source>
</evidence>
<organism evidence="1 2">
    <name type="scientific">Fusarium redolens</name>
    <dbReference type="NCBI Taxonomy" id="48865"/>
    <lineage>
        <taxon>Eukaryota</taxon>
        <taxon>Fungi</taxon>
        <taxon>Dikarya</taxon>
        <taxon>Ascomycota</taxon>
        <taxon>Pezizomycotina</taxon>
        <taxon>Sordariomycetes</taxon>
        <taxon>Hypocreomycetidae</taxon>
        <taxon>Hypocreales</taxon>
        <taxon>Nectriaceae</taxon>
        <taxon>Fusarium</taxon>
        <taxon>Fusarium redolens species complex</taxon>
    </lineage>
</organism>
<dbReference type="EMBL" id="JAGMUX010000001">
    <property type="protein sequence ID" value="KAH7270411.1"/>
    <property type="molecule type" value="Genomic_DNA"/>
</dbReference>
<dbReference type="GeneID" id="70221330"/>
<accession>A0A9P9R8M3</accession>
<feature type="non-terminal residue" evidence="1">
    <location>
        <position position="62"/>
    </location>
</feature>
<dbReference type="AlphaFoldDB" id="A0A9P9R8M3"/>
<protein>
    <submittedName>
        <fullName evidence="1">Uncharacterized protein</fullName>
    </submittedName>
</protein>
<proteinExistence type="predicted"/>
<name>A0A9P9R8M3_FUSRE</name>
<reference evidence="1" key="1">
    <citation type="journal article" date="2021" name="Nat. Commun.">
        <title>Genetic determinants of endophytism in the Arabidopsis root mycobiome.</title>
        <authorList>
            <person name="Mesny F."/>
            <person name="Miyauchi S."/>
            <person name="Thiergart T."/>
            <person name="Pickel B."/>
            <person name="Atanasova L."/>
            <person name="Karlsson M."/>
            <person name="Huettel B."/>
            <person name="Barry K.W."/>
            <person name="Haridas S."/>
            <person name="Chen C."/>
            <person name="Bauer D."/>
            <person name="Andreopoulos W."/>
            <person name="Pangilinan J."/>
            <person name="LaButti K."/>
            <person name="Riley R."/>
            <person name="Lipzen A."/>
            <person name="Clum A."/>
            <person name="Drula E."/>
            <person name="Henrissat B."/>
            <person name="Kohler A."/>
            <person name="Grigoriev I.V."/>
            <person name="Martin F.M."/>
            <person name="Hacquard S."/>
        </authorList>
    </citation>
    <scope>NUCLEOTIDE SEQUENCE</scope>
    <source>
        <strain evidence="1">MPI-CAGE-AT-0023</strain>
    </source>
</reference>
<evidence type="ECO:0000313" key="2">
    <source>
        <dbReference type="Proteomes" id="UP000720189"/>
    </source>
</evidence>
<gene>
    <name evidence="1" type="ORF">BKA55DRAFT_551603</name>
</gene>
<sequence length="62" mass="6782">MSPRQISSMFSAVDCRAFNKARVSDTVALQVLLLGGVDMKNPVADLGYLNNAFTDYRSLTLV</sequence>
<comment type="caution">
    <text evidence="1">The sequence shown here is derived from an EMBL/GenBank/DDBJ whole genome shotgun (WGS) entry which is preliminary data.</text>
</comment>
<dbReference type="Proteomes" id="UP000720189">
    <property type="component" value="Unassembled WGS sequence"/>
</dbReference>
<dbReference type="RefSeq" id="XP_046057179.1">
    <property type="nucleotide sequence ID" value="XM_046191376.1"/>
</dbReference>
<keyword evidence="2" id="KW-1185">Reference proteome</keyword>